<comment type="caution">
    <text evidence="5">The sequence shown here is derived from an EMBL/GenBank/DDBJ whole genome shotgun (WGS) entry which is preliminary data.</text>
</comment>
<dbReference type="Gene3D" id="3.40.50.1000">
    <property type="entry name" value="HAD superfamily/HAD-like"/>
    <property type="match status" value="1"/>
</dbReference>
<dbReference type="OrthoDB" id="9797743at2"/>
<protein>
    <submittedName>
        <fullName evidence="5">HAD family hydrolase</fullName>
    </submittedName>
</protein>
<keyword evidence="6" id="KW-1185">Reference proteome</keyword>
<dbReference type="SUPFAM" id="SSF56784">
    <property type="entry name" value="HAD-like"/>
    <property type="match status" value="1"/>
</dbReference>
<evidence type="ECO:0000256" key="4">
    <source>
        <dbReference type="ARBA" id="ARBA00022842"/>
    </source>
</evidence>
<keyword evidence="3" id="KW-0479">Metal-binding</keyword>
<dbReference type="GO" id="GO:0016787">
    <property type="term" value="F:hydrolase activity"/>
    <property type="evidence" value="ECO:0007669"/>
    <property type="project" value="UniProtKB-KW"/>
</dbReference>
<organism evidence="5 6">
    <name type="scientific">Hwanghaeella grinnelliae</name>
    <dbReference type="NCBI Taxonomy" id="2500179"/>
    <lineage>
        <taxon>Bacteria</taxon>
        <taxon>Pseudomonadati</taxon>
        <taxon>Pseudomonadota</taxon>
        <taxon>Alphaproteobacteria</taxon>
        <taxon>Rhodospirillales</taxon>
        <taxon>Rhodospirillaceae</taxon>
        <taxon>Hwanghaeella</taxon>
    </lineage>
</organism>
<dbReference type="InterPro" id="IPR023198">
    <property type="entry name" value="PGP-like_dom2"/>
</dbReference>
<evidence type="ECO:0000313" key="5">
    <source>
        <dbReference type="EMBL" id="RVU36349.1"/>
    </source>
</evidence>
<dbReference type="RefSeq" id="WP_127765825.1">
    <property type="nucleotide sequence ID" value="NZ_SADE01000002.1"/>
</dbReference>
<keyword evidence="4" id="KW-0460">Magnesium</keyword>
<dbReference type="EMBL" id="SADE01000002">
    <property type="protein sequence ID" value="RVU36349.1"/>
    <property type="molecule type" value="Genomic_DNA"/>
</dbReference>
<dbReference type="InterPro" id="IPR036412">
    <property type="entry name" value="HAD-like_sf"/>
</dbReference>
<dbReference type="InterPro" id="IPR023214">
    <property type="entry name" value="HAD_sf"/>
</dbReference>
<keyword evidence="5" id="KW-0378">Hydrolase</keyword>
<evidence type="ECO:0000256" key="3">
    <source>
        <dbReference type="ARBA" id="ARBA00022723"/>
    </source>
</evidence>
<dbReference type="GO" id="GO:0046872">
    <property type="term" value="F:metal ion binding"/>
    <property type="evidence" value="ECO:0007669"/>
    <property type="project" value="UniProtKB-KW"/>
</dbReference>
<reference evidence="6" key="1">
    <citation type="submission" date="2019-01" db="EMBL/GenBank/DDBJ databases">
        <title>Gri0909 isolated from a small marine red alga.</title>
        <authorList>
            <person name="Kim J."/>
            <person name="Jeong S.E."/>
            <person name="Jeon C.O."/>
        </authorList>
    </citation>
    <scope>NUCLEOTIDE SEQUENCE [LARGE SCALE GENOMIC DNA]</scope>
    <source>
        <strain evidence="6">Gri0909</strain>
    </source>
</reference>
<gene>
    <name evidence="5" type="ORF">EOI86_14150</name>
</gene>
<dbReference type="SFLD" id="SFLDS00003">
    <property type="entry name" value="Haloacid_Dehalogenase"/>
    <property type="match status" value="1"/>
</dbReference>
<comment type="similarity">
    <text evidence="2">Belongs to the HAD-like hydrolase superfamily. CbbY/CbbZ/Gph/YieH family.</text>
</comment>
<dbReference type="NCBIfam" id="TIGR01509">
    <property type="entry name" value="HAD-SF-IA-v3"/>
    <property type="match status" value="1"/>
</dbReference>
<evidence type="ECO:0000256" key="2">
    <source>
        <dbReference type="ARBA" id="ARBA00006171"/>
    </source>
</evidence>
<evidence type="ECO:0000313" key="6">
    <source>
        <dbReference type="Proteomes" id="UP000287447"/>
    </source>
</evidence>
<dbReference type="PANTHER" id="PTHR46193">
    <property type="entry name" value="6-PHOSPHOGLUCONATE PHOSPHATASE"/>
    <property type="match status" value="1"/>
</dbReference>
<dbReference type="Pfam" id="PF00702">
    <property type="entry name" value="Hydrolase"/>
    <property type="match status" value="1"/>
</dbReference>
<dbReference type="Gene3D" id="1.10.150.240">
    <property type="entry name" value="Putative phosphatase, domain 2"/>
    <property type="match status" value="1"/>
</dbReference>
<sequence>MIDLVIFDMDGVLVDSEWLMALVWSDQLGLHEIDIPPRILIDRFAGQTDMSMADVIAAESGKDLPRDILDQIRVAARGRLGSELEALDGVDALLREMTHLRCICSNSAPDRIRQSLAVTGLDKHFSEEHLFSAADVPRPKPAPDLHLHAAGVLSIAPARAVVIEDSATGVAAARAAGMRVIGFTGATHIGDGHAEKLTAAGAESICPHMSEIPAHLARLG</sequence>
<dbReference type="PANTHER" id="PTHR46193:SF10">
    <property type="entry name" value="6-PHOSPHOGLUCONATE PHOSPHATASE"/>
    <property type="match status" value="1"/>
</dbReference>
<dbReference type="SFLD" id="SFLDG01129">
    <property type="entry name" value="C1.5:_HAD__Beta-PGM__Phosphata"/>
    <property type="match status" value="1"/>
</dbReference>
<dbReference type="InterPro" id="IPR006439">
    <property type="entry name" value="HAD-SF_hydro_IA"/>
</dbReference>
<comment type="cofactor">
    <cofactor evidence="1">
        <name>Mg(2+)</name>
        <dbReference type="ChEBI" id="CHEBI:18420"/>
    </cofactor>
</comment>
<dbReference type="InterPro" id="IPR051600">
    <property type="entry name" value="Beta-PGM-like"/>
</dbReference>
<name>A0A437QPG4_9PROT</name>
<proteinExistence type="inferred from homology"/>
<evidence type="ECO:0000256" key="1">
    <source>
        <dbReference type="ARBA" id="ARBA00001946"/>
    </source>
</evidence>
<dbReference type="AlphaFoldDB" id="A0A437QPG4"/>
<dbReference type="Proteomes" id="UP000287447">
    <property type="component" value="Unassembled WGS sequence"/>
</dbReference>
<accession>A0A437QPG4</accession>